<dbReference type="GO" id="GO:0005886">
    <property type="term" value="C:plasma membrane"/>
    <property type="evidence" value="ECO:0007669"/>
    <property type="project" value="UniProtKB-SubCell"/>
</dbReference>
<dbReference type="EMBL" id="JADNYM010000020">
    <property type="protein sequence ID" value="MBG0740735.1"/>
    <property type="molecule type" value="Genomic_DNA"/>
</dbReference>
<keyword evidence="12" id="KW-0902">Two-component regulatory system</keyword>
<dbReference type="InterPro" id="IPR039506">
    <property type="entry name" value="SPOB_a"/>
</dbReference>
<evidence type="ECO:0000259" key="15">
    <source>
        <dbReference type="PROSITE" id="PS50109"/>
    </source>
</evidence>
<dbReference type="PRINTS" id="PR00344">
    <property type="entry name" value="BCTRLSENSOR"/>
</dbReference>
<evidence type="ECO:0000256" key="2">
    <source>
        <dbReference type="ARBA" id="ARBA00004651"/>
    </source>
</evidence>
<sequence>MLLQQLVVIVLMIALATTVYGWLTFQRLSSEVGAKSLAVAQSLSEDQGIRAALSGSQPAVPDPRVLAAGPVQRLAEVVRLRTDALFVVVTDGQGVRWSHPNPALLGKKVSTSPEAALSGQEITVQEVGTLGASVRSKVPVRSLTDNSVVGEVSVGYPMQDVMDGLWTSAGPILGVGFLTLILGALGSSLLSRRLRAHTLGLEPEEIGALVQDQEVVLYGIAEGVIGLSASGLVTVCNAKAARLLRLDDPVGKTPAQLGLPRPVLALLEADAGEAPESVQVVIEQSVLIVSARKVTRAKRNLGWVIMVHDRTDVVALTQQLGAVGALTTALRAQRHEFANRLHTVSGLLDLGHAGQAADYLHLTLENGPLKYPLENGGLLSDSFLLAFLGAKSAEAAEKGVQLRIGEGTVLHHRVEDAQNVTTVLGNLVDNAVMAAVAGSGPDRWVEVELLSDRAALHLLVSDSGNGIQTADPEQVFAQGYSTAPSGHRTGHGEGLGLALSRQLARLSGGDVWLVSAGSNDGPGAVFAARLENALDFNAKVRGQTHD</sequence>
<dbReference type="Proteomes" id="UP000655366">
    <property type="component" value="Unassembled WGS sequence"/>
</dbReference>
<dbReference type="AlphaFoldDB" id="A0A931CQV9"/>
<dbReference type="Gene3D" id="3.30.565.10">
    <property type="entry name" value="Histidine kinase-like ATPase, C-terminal domain"/>
    <property type="match status" value="1"/>
</dbReference>
<evidence type="ECO:0000256" key="4">
    <source>
        <dbReference type="ARBA" id="ARBA00022475"/>
    </source>
</evidence>
<dbReference type="PANTHER" id="PTHR43547:SF10">
    <property type="entry name" value="SENSOR HISTIDINE KINASE DCUS"/>
    <property type="match status" value="1"/>
</dbReference>
<keyword evidence="10" id="KW-0067">ATP-binding</keyword>
<dbReference type="Pfam" id="PF17203">
    <property type="entry name" value="sCache_3_2"/>
    <property type="match status" value="1"/>
</dbReference>
<dbReference type="SMART" id="SM00387">
    <property type="entry name" value="HATPase_c"/>
    <property type="match status" value="1"/>
</dbReference>
<organism evidence="16 17">
    <name type="scientific">Arthrobacter terrae</name>
    <dbReference type="NCBI Taxonomy" id="2935737"/>
    <lineage>
        <taxon>Bacteria</taxon>
        <taxon>Bacillati</taxon>
        <taxon>Actinomycetota</taxon>
        <taxon>Actinomycetes</taxon>
        <taxon>Micrococcales</taxon>
        <taxon>Micrococcaceae</taxon>
        <taxon>Arthrobacter</taxon>
    </lineage>
</organism>
<dbReference type="GO" id="GO:0000155">
    <property type="term" value="F:phosphorelay sensor kinase activity"/>
    <property type="evidence" value="ECO:0007669"/>
    <property type="project" value="InterPro"/>
</dbReference>
<evidence type="ECO:0000313" key="16">
    <source>
        <dbReference type="EMBL" id="MBG0740735.1"/>
    </source>
</evidence>
<dbReference type="InterPro" id="IPR033463">
    <property type="entry name" value="sCache_3"/>
</dbReference>
<feature type="domain" description="Histidine kinase" evidence="15">
    <location>
        <begin position="416"/>
        <end position="534"/>
    </location>
</feature>
<keyword evidence="8" id="KW-0547">Nucleotide-binding</keyword>
<dbReference type="SUPFAM" id="SSF55890">
    <property type="entry name" value="Sporulation response regulatory protein Spo0B"/>
    <property type="match status" value="1"/>
</dbReference>
<gene>
    <name evidence="16" type="ORF">IV500_15275</name>
</gene>
<keyword evidence="7 14" id="KW-0812">Transmembrane</keyword>
<dbReference type="SUPFAM" id="SSF55874">
    <property type="entry name" value="ATPase domain of HSP90 chaperone/DNA topoisomerase II/histidine kinase"/>
    <property type="match status" value="1"/>
</dbReference>
<dbReference type="InterPro" id="IPR029151">
    <property type="entry name" value="Sensor-like_sf"/>
</dbReference>
<evidence type="ECO:0000256" key="1">
    <source>
        <dbReference type="ARBA" id="ARBA00000085"/>
    </source>
</evidence>
<evidence type="ECO:0000313" key="17">
    <source>
        <dbReference type="Proteomes" id="UP000655366"/>
    </source>
</evidence>
<dbReference type="InterPro" id="IPR036890">
    <property type="entry name" value="HATPase_C_sf"/>
</dbReference>
<evidence type="ECO:0000256" key="9">
    <source>
        <dbReference type="ARBA" id="ARBA00022777"/>
    </source>
</evidence>
<keyword evidence="17" id="KW-1185">Reference proteome</keyword>
<keyword evidence="6" id="KW-0808">Transferase</keyword>
<dbReference type="InterPro" id="IPR004358">
    <property type="entry name" value="Sig_transdc_His_kin-like_C"/>
</dbReference>
<dbReference type="GO" id="GO:0005524">
    <property type="term" value="F:ATP binding"/>
    <property type="evidence" value="ECO:0007669"/>
    <property type="project" value="UniProtKB-KW"/>
</dbReference>
<evidence type="ECO:0000256" key="10">
    <source>
        <dbReference type="ARBA" id="ARBA00022840"/>
    </source>
</evidence>
<keyword evidence="9 16" id="KW-0418">Kinase</keyword>
<keyword evidence="13 14" id="KW-0472">Membrane</keyword>
<evidence type="ECO:0000256" key="14">
    <source>
        <dbReference type="SAM" id="Phobius"/>
    </source>
</evidence>
<evidence type="ECO:0000256" key="13">
    <source>
        <dbReference type="ARBA" id="ARBA00023136"/>
    </source>
</evidence>
<evidence type="ECO:0000256" key="5">
    <source>
        <dbReference type="ARBA" id="ARBA00022553"/>
    </source>
</evidence>
<dbReference type="Pfam" id="PF02518">
    <property type="entry name" value="HATPase_c"/>
    <property type="match status" value="1"/>
</dbReference>
<evidence type="ECO:0000256" key="3">
    <source>
        <dbReference type="ARBA" id="ARBA00012438"/>
    </source>
</evidence>
<dbReference type="EC" id="2.7.13.3" evidence="3"/>
<dbReference type="InterPro" id="IPR005467">
    <property type="entry name" value="His_kinase_dom"/>
</dbReference>
<evidence type="ECO:0000256" key="11">
    <source>
        <dbReference type="ARBA" id="ARBA00022989"/>
    </source>
</evidence>
<dbReference type="SUPFAM" id="SSF103190">
    <property type="entry name" value="Sensory domain-like"/>
    <property type="match status" value="1"/>
</dbReference>
<protein>
    <recommendedName>
        <fullName evidence="3">histidine kinase</fullName>
        <ecNumber evidence="3">2.7.13.3</ecNumber>
    </recommendedName>
</protein>
<dbReference type="Gene3D" id="3.30.450.20">
    <property type="entry name" value="PAS domain"/>
    <property type="match status" value="2"/>
</dbReference>
<accession>A0A931CQV9</accession>
<dbReference type="PROSITE" id="PS50109">
    <property type="entry name" value="HIS_KIN"/>
    <property type="match status" value="1"/>
</dbReference>
<dbReference type="Pfam" id="PF14689">
    <property type="entry name" value="SPOB_a"/>
    <property type="match status" value="1"/>
</dbReference>
<feature type="transmembrane region" description="Helical" evidence="14">
    <location>
        <begin position="165"/>
        <end position="185"/>
    </location>
</feature>
<dbReference type="PANTHER" id="PTHR43547">
    <property type="entry name" value="TWO-COMPONENT HISTIDINE KINASE"/>
    <property type="match status" value="1"/>
</dbReference>
<evidence type="ECO:0000256" key="6">
    <source>
        <dbReference type="ARBA" id="ARBA00022679"/>
    </source>
</evidence>
<comment type="caution">
    <text evidence="16">The sequence shown here is derived from an EMBL/GenBank/DDBJ whole genome shotgun (WGS) entry which is preliminary data.</text>
</comment>
<dbReference type="InterPro" id="IPR016120">
    <property type="entry name" value="Sig_transdc_His_kin_SpoOB"/>
</dbReference>
<evidence type="ECO:0000256" key="7">
    <source>
        <dbReference type="ARBA" id="ARBA00022692"/>
    </source>
</evidence>
<comment type="catalytic activity">
    <reaction evidence="1">
        <text>ATP + protein L-histidine = ADP + protein N-phospho-L-histidine.</text>
        <dbReference type="EC" id="2.7.13.3"/>
    </reaction>
</comment>
<dbReference type="InterPro" id="IPR003594">
    <property type="entry name" value="HATPase_dom"/>
</dbReference>
<evidence type="ECO:0000256" key="8">
    <source>
        <dbReference type="ARBA" id="ARBA00022741"/>
    </source>
</evidence>
<keyword evidence="4" id="KW-1003">Cell membrane</keyword>
<name>A0A931CQV9_9MICC</name>
<evidence type="ECO:0000256" key="12">
    <source>
        <dbReference type="ARBA" id="ARBA00023012"/>
    </source>
</evidence>
<keyword evidence="11 14" id="KW-1133">Transmembrane helix</keyword>
<reference evidence="16 17" key="1">
    <citation type="submission" date="2020-11" db="EMBL/GenBank/DDBJ databases">
        <title>Arthrobacter antarcticus sp. nov., isolated from Antarctic Soil.</title>
        <authorList>
            <person name="Li J."/>
        </authorList>
    </citation>
    <scope>NUCLEOTIDE SEQUENCE [LARGE SCALE GENOMIC DNA]</scope>
    <source>
        <strain evidence="16 17">Z1-20</strain>
    </source>
</reference>
<comment type="subcellular location">
    <subcellularLocation>
        <location evidence="2">Cell membrane</location>
        <topology evidence="2">Multi-pass membrane protein</topology>
    </subcellularLocation>
</comment>
<dbReference type="Gene3D" id="1.10.287.130">
    <property type="match status" value="1"/>
</dbReference>
<keyword evidence="5" id="KW-0597">Phosphoprotein</keyword>
<proteinExistence type="predicted"/>